<feature type="coiled-coil region" evidence="1">
    <location>
        <begin position="154"/>
        <end position="214"/>
    </location>
</feature>
<dbReference type="CTD" id="149483"/>
<evidence type="ECO:0000256" key="2">
    <source>
        <dbReference type="SAM" id="MobiDB-lite"/>
    </source>
</evidence>
<dbReference type="GeneID" id="114434641"/>
<evidence type="ECO:0000256" key="1">
    <source>
        <dbReference type="SAM" id="Coils"/>
    </source>
</evidence>
<dbReference type="InParanoid" id="A0A6P7I1R7"/>
<feature type="region of interest" description="Disordered" evidence="2">
    <location>
        <begin position="37"/>
        <end position="92"/>
    </location>
</feature>
<feature type="compositionally biased region" description="Basic and acidic residues" evidence="2">
    <location>
        <begin position="356"/>
        <end position="365"/>
    </location>
</feature>
<reference evidence="4" key="1">
    <citation type="submission" date="2025-08" db="UniProtKB">
        <authorList>
            <consortium name="RefSeq"/>
        </authorList>
    </citation>
    <scope>IDENTIFICATION</scope>
</reference>
<sequence length="641" mass="71321">MEKELICRDCNMLFHSSRLLEKHKALLCIGGEAGHLQAQRHSSEPPTRSKAGGLDPKQTRTPDLVQFKDQQVNHSRWRAATPRAEHRTPATNQRDGAALRGLTDELQKLRTSIEESLPRWSNRTADAEAGVRHLAHSERLKEMREMAALHESQLALIHAHNQQLEQQRQELAHQVAILAEQSDTAQLESLLLELRQQEERSDETLQQLAEHLRALHMQEVSAPTDPPSKIGHDNCELISAADGPLSTQIKALRHAYMQSGGSDPAIVAQMIDLQAEAKSLEEKNQPAVTAAAAKAGKKKVKPPERDPNWDLLLLEQENQRLEEEILRIQLGRKRHRDYGAVRTDPDLQQVAGLQAEMEKRKEGSRPRRPPPPPPPLQLKTCMHAPPPLLQTRSFSSPFEGYTLDSVASLGPAPYDPAAGFVVFYDLVLGVDPSQKVLRLVSALYVQGQEVGPPTPLPPVQCVSGASLSYQHSFPAGNNVTLSIKQPVPRIQPSPSFSLLVEVQAAGDLDVYNHEVFKMASFGWTRLELFDQFNQLHSGHWRVPVRSLPIRPSLSMTQLNSIPQVGNMELCLRLVNSRDGDIQTLTKPDPHFFSHYKYPPLVPSLHGNAVLLDPSSQATTVDEFASLLPSDDHKQPAETSQN</sequence>
<dbReference type="OrthoDB" id="289416at2759"/>
<dbReference type="PANTHER" id="PTHR33820">
    <property type="entry name" value="COILED-COIL DOMAIN-CONTAINING PROTEIN 17"/>
    <property type="match status" value="1"/>
</dbReference>
<keyword evidence="3" id="KW-1185">Reference proteome</keyword>
<organism evidence="3 4">
    <name type="scientific">Parambassis ranga</name>
    <name type="common">Indian glassy fish</name>
    <dbReference type="NCBI Taxonomy" id="210632"/>
    <lineage>
        <taxon>Eukaryota</taxon>
        <taxon>Metazoa</taxon>
        <taxon>Chordata</taxon>
        <taxon>Craniata</taxon>
        <taxon>Vertebrata</taxon>
        <taxon>Euteleostomi</taxon>
        <taxon>Actinopterygii</taxon>
        <taxon>Neopterygii</taxon>
        <taxon>Teleostei</taxon>
        <taxon>Neoteleostei</taxon>
        <taxon>Acanthomorphata</taxon>
        <taxon>Ovalentaria</taxon>
        <taxon>Ambassidae</taxon>
        <taxon>Parambassis</taxon>
    </lineage>
</organism>
<dbReference type="Proteomes" id="UP000515145">
    <property type="component" value="Chromosome 4"/>
</dbReference>
<dbReference type="AlphaFoldDB" id="A0A6P7I1R7"/>
<dbReference type="RefSeq" id="XP_028259768.1">
    <property type="nucleotide sequence ID" value="XM_028403967.1"/>
</dbReference>
<dbReference type="PANTHER" id="PTHR33820:SF4">
    <property type="entry name" value="COILED-COIL DOMAIN-CONTAINING PROTEIN 17"/>
    <property type="match status" value="1"/>
</dbReference>
<keyword evidence="1" id="KW-0175">Coiled coil</keyword>
<name>A0A6P7I1R7_9TELE</name>
<accession>A0A6P7I1R7</accession>
<dbReference type="InterPro" id="IPR038800">
    <property type="entry name" value="CCDC17"/>
</dbReference>
<protein>
    <submittedName>
        <fullName evidence="4">Coiled-coil domain-containing protein 17</fullName>
    </submittedName>
</protein>
<evidence type="ECO:0000313" key="3">
    <source>
        <dbReference type="Proteomes" id="UP000515145"/>
    </source>
</evidence>
<evidence type="ECO:0000313" key="4">
    <source>
        <dbReference type="RefSeq" id="XP_028259768.1"/>
    </source>
</evidence>
<proteinExistence type="predicted"/>
<gene>
    <name evidence="4" type="primary">ccdc17</name>
</gene>
<feature type="region of interest" description="Disordered" evidence="2">
    <location>
        <begin position="356"/>
        <end position="377"/>
    </location>
</feature>